<dbReference type="PANTHER" id="PTHR24356">
    <property type="entry name" value="SERINE/THREONINE-PROTEIN KINASE"/>
    <property type="match status" value="1"/>
</dbReference>
<evidence type="ECO:0000313" key="18">
    <source>
        <dbReference type="Proteomes" id="UP001140949"/>
    </source>
</evidence>
<dbReference type="SMART" id="SM00220">
    <property type="entry name" value="S_TKc"/>
    <property type="match status" value="1"/>
</dbReference>
<dbReference type="GO" id="GO:0008270">
    <property type="term" value="F:zinc ion binding"/>
    <property type="evidence" value="ECO:0007669"/>
    <property type="project" value="UniProtKB-KW"/>
</dbReference>
<evidence type="ECO:0000256" key="13">
    <source>
        <dbReference type="ARBA" id="ARBA00048679"/>
    </source>
</evidence>
<keyword evidence="18" id="KW-1185">Reference proteome</keyword>
<evidence type="ECO:0000256" key="4">
    <source>
        <dbReference type="ARBA" id="ARBA00022553"/>
    </source>
</evidence>
<dbReference type="Pfam" id="PF00069">
    <property type="entry name" value="Pkinase"/>
    <property type="match status" value="2"/>
</dbReference>
<dbReference type="FunFam" id="3.30.200.20:FF:000147">
    <property type="entry name" value="probable serine/threonine protein kinase IREH1"/>
    <property type="match status" value="1"/>
</dbReference>
<dbReference type="PANTHER" id="PTHR24356:SF354">
    <property type="entry name" value="SERINE_THREONINE PROTEIN KINASE IRE4-RELATED"/>
    <property type="match status" value="1"/>
</dbReference>
<evidence type="ECO:0000256" key="8">
    <source>
        <dbReference type="ARBA" id="ARBA00022771"/>
    </source>
</evidence>
<dbReference type="SUPFAM" id="SSF56112">
    <property type="entry name" value="Protein kinase-like (PK-like)"/>
    <property type="match status" value="1"/>
</dbReference>
<dbReference type="AlphaFoldDB" id="A0AAX6EWE7"/>
<proteinExistence type="inferred from homology"/>
<dbReference type="Pfam" id="PF26031">
    <property type="entry name" value="IREH1"/>
    <property type="match status" value="1"/>
</dbReference>
<dbReference type="InterPro" id="IPR058783">
    <property type="entry name" value="IREH1/IRE-like_N"/>
</dbReference>
<evidence type="ECO:0000313" key="17">
    <source>
        <dbReference type="EMBL" id="KAJ6808364.1"/>
    </source>
</evidence>
<evidence type="ECO:0000256" key="2">
    <source>
        <dbReference type="ARBA" id="ARBA00012513"/>
    </source>
</evidence>
<feature type="domain" description="AGC-kinase C-terminal" evidence="16">
    <location>
        <begin position="945"/>
        <end position="1043"/>
    </location>
</feature>
<dbReference type="InterPro" id="IPR011009">
    <property type="entry name" value="Kinase-like_dom_sf"/>
</dbReference>
<dbReference type="InterPro" id="IPR000719">
    <property type="entry name" value="Prot_kinase_dom"/>
</dbReference>
<accession>A0AAX6EWE7</accession>
<dbReference type="Proteomes" id="UP001140949">
    <property type="component" value="Unassembled WGS sequence"/>
</dbReference>
<reference evidence="17" key="2">
    <citation type="submission" date="2023-04" db="EMBL/GenBank/DDBJ databases">
        <authorList>
            <person name="Bruccoleri R.E."/>
            <person name="Oakeley E.J."/>
            <person name="Faust A.-M."/>
            <person name="Dessus-Babus S."/>
            <person name="Altorfer M."/>
            <person name="Burckhardt D."/>
            <person name="Oertli M."/>
            <person name="Naumann U."/>
            <person name="Petersen F."/>
            <person name="Wong J."/>
        </authorList>
    </citation>
    <scope>NUCLEOTIDE SEQUENCE</scope>
    <source>
        <strain evidence="17">GSM-AAB239-AS_SAM_17_03QT</strain>
        <tissue evidence="17">Leaf</tissue>
    </source>
</reference>
<keyword evidence="7" id="KW-0547">Nucleotide-binding</keyword>
<dbReference type="EC" id="2.7.11.1" evidence="2"/>
<dbReference type="FunFam" id="1.10.510.10:FF:000024">
    <property type="entry name" value="Probable serine/threonine-protein kinase cot-1"/>
    <property type="match status" value="1"/>
</dbReference>
<keyword evidence="9 17" id="KW-0418">Kinase</keyword>
<keyword evidence="4" id="KW-0597">Phosphoprotein</keyword>
<dbReference type="PROSITE" id="PS50011">
    <property type="entry name" value="PROTEIN_KINASE_DOM"/>
    <property type="match status" value="1"/>
</dbReference>
<dbReference type="EMBL" id="JANAVB010033417">
    <property type="protein sequence ID" value="KAJ6808364.1"/>
    <property type="molecule type" value="Genomic_DNA"/>
</dbReference>
<keyword evidence="10" id="KW-0862">Zinc</keyword>
<evidence type="ECO:0000256" key="10">
    <source>
        <dbReference type="ARBA" id="ARBA00022833"/>
    </source>
</evidence>
<evidence type="ECO:0000256" key="9">
    <source>
        <dbReference type="ARBA" id="ARBA00022777"/>
    </source>
</evidence>
<dbReference type="InterPro" id="IPR008271">
    <property type="entry name" value="Ser/Thr_kinase_AS"/>
</dbReference>
<evidence type="ECO:0000259" key="15">
    <source>
        <dbReference type="PROSITE" id="PS50011"/>
    </source>
</evidence>
<dbReference type="PROSITE" id="PS51285">
    <property type="entry name" value="AGC_KINASE_CTER"/>
    <property type="match status" value="1"/>
</dbReference>
<feature type="compositionally biased region" description="Basic and acidic residues" evidence="14">
    <location>
        <begin position="59"/>
        <end position="68"/>
    </location>
</feature>
<dbReference type="Gene3D" id="3.30.200.20">
    <property type="entry name" value="Phosphorylase Kinase, domain 1"/>
    <property type="match status" value="1"/>
</dbReference>
<evidence type="ECO:0000256" key="1">
    <source>
        <dbReference type="ARBA" id="ARBA00009903"/>
    </source>
</evidence>
<sequence length="1066" mass="118615">MADSDRGIPTGLNRIRAHRVPPEDQSSSGGDDPPAVAHGTGKGLRKGKKIARWFSSHLSPKDSYKASDKVPPNAESRMSEVKLASKKDRWGAMGLKPLQGTKSMPESSLIKRKTIEQKSFSHELGPRGGIRPLSIRARSYSDLKELLGSLHSKFDAVKEAVNTELAAFAGDVIDGQENGSLSKATETSEYLLYLSQQCIEMTSSQFRENCEGIVQKLAERRQQCQVGLVKQLSTRMLFILTRCTRLLQFQKDSGTISEDSLVRFKQCLENVPDVDMNWIHRIKKDDLSSNSTVEKNSVAVSSLEGDEINQSTENILRSDVCISSSPGNKGFLPSKNEDALPYIHQIDFGIPKDLFRESSFDSLYEQEDLLDGVDSVICRICEENVPTSHLESHSYICAYADKCDLEGLDLDERLLNIAEILEQIVESYNQSFQASTSSPENSRMHSTNSVHGSEGHSPRLQEWHNKGMEGMFEDIHEMDTACIDDPQVAASNNLKCLLAMKIAASHPASSNGSMTPTSTPRSNNFDLFWLEHNNPSEPEDMSQMNELSDLARRVANTELSDVGTSDYLGTCLHDLIDILQRSQQKALVIDTFGSRIKYLLKEKYLLAVESEHKSRSKDMGEFDKKGNAVANPSQSTSLAPGRTSLKEKTSIDDFDIIKPISRGAFGKVFLARKRTTGDLFAIKVLKKLGMIRKNDIERILAERNILITVRNPFVVRFFYSFTCRDNLYLVMEYLNGGDLYSMLRKVGCLEEDVARIYIAELVLALEYLHSLGITHRDLKPDNILIARDGHIKLTDFGLSKIGLIDSAIDLSGSDSAGSILLNTQNQHVVSEHAHQRETRSRDSAVGTPDYLAPEILLGNAHGFAADWWSVGIILFEFITGIPPFTARLPEMIFENILNRKIPWPCVPDDMSYEAKDLIDRFLNQDQDLRLGANGASEVKAHPFFKEINWDNLALQKAAFIPQPDSADDTSYFMSRHSSNSLQISVDENSSSFASDATKSSSHAGTETKMGEYSELKEFDSCASLDLSSLNFSFKNLSQLASMNYDALLQSGKSSKCSSPSQQDRSS</sequence>
<comment type="catalytic activity">
    <reaction evidence="12">
        <text>L-threonyl-[protein] + ATP = O-phospho-L-threonyl-[protein] + ADP + H(+)</text>
        <dbReference type="Rhea" id="RHEA:46608"/>
        <dbReference type="Rhea" id="RHEA-COMP:11060"/>
        <dbReference type="Rhea" id="RHEA-COMP:11605"/>
        <dbReference type="ChEBI" id="CHEBI:15378"/>
        <dbReference type="ChEBI" id="CHEBI:30013"/>
        <dbReference type="ChEBI" id="CHEBI:30616"/>
        <dbReference type="ChEBI" id="CHEBI:61977"/>
        <dbReference type="ChEBI" id="CHEBI:456216"/>
        <dbReference type="EC" id="2.7.11.1"/>
    </reaction>
</comment>
<evidence type="ECO:0000256" key="11">
    <source>
        <dbReference type="ARBA" id="ARBA00022840"/>
    </source>
</evidence>
<reference evidence="17" key="1">
    <citation type="journal article" date="2023" name="GigaByte">
        <title>Genome assembly of the bearded iris, Iris pallida Lam.</title>
        <authorList>
            <person name="Bruccoleri R.E."/>
            <person name="Oakeley E.J."/>
            <person name="Faust A.M.E."/>
            <person name="Altorfer M."/>
            <person name="Dessus-Babus S."/>
            <person name="Burckhardt D."/>
            <person name="Oertli M."/>
            <person name="Naumann U."/>
            <person name="Petersen F."/>
            <person name="Wong J."/>
        </authorList>
    </citation>
    <scope>NUCLEOTIDE SEQUENCE</scope>
    <source>
        <strain evidence="17">GSM-AAB239-AS_SAM_17_03QT</strain>
    </source>
</reference>
<dbReference type="GO" id="GO:0004674">
    <property type="term" value="F:protein serine/threonine kinase activity"/>
    <property type="evidence" value="ECO:0007669"/>
    <property type="project" value="UniProtKB-KW"/>
</dbReference>
<dbReference type="PROSITE" id="PS00108">
    <property type="entry name" value="PROTEIN_KINASE_ST"/>
    <property type="match status" value="1"/>
</dbReference>
<evidence type="ECO:0000256" key="7">
    <source>
        <dbReference type="ARBA" id="ARBA00022741"/>
    </source>
</evidence>
<feature type="region of interest" description="Disordered" evidence="14">
    <location>
        <begin position="616"/>
        <end position="642"/>
    </location>
</feature>
<keyword evidence="6" id="KW-0479">Metal-binding</keyword>
<comment type="catalytic activity">
    <reaction evidence="13">
        <text>L-seryl-[protein] + ATP = O-phospho-L-seryl-[protein] + ADP + H(+)</text>
        <dbReference type="Rhea" id="RHEA:17989"/>
        <dbReference type="Rhea" id="RHEA-COMP:9863"/>
        <dbReference type="Rhea" id="RHEA-COMP:11604"/>
        <dbReference type="ChEBI" id="CHEBI:15378"/>
        <dbReference type="ChEBI" id="CHEBI:29999"/>
        <dbReference type="ChEBI" id="CHEBI:30616"/>
        <dbReference type="ChEBI" id="CHEBI:83421"/>
        <dbReference type="ChEBI" id="CHEBI:456216"/>
        <dbReference type="EC" id="2.7.11.1"/>
    </reaction>
</comment>
<feature type="domain" description="Protein kinase" evidence="15">
    <location>
        <begin position="654"/>
        <end position="944"/>
    </location>
</feature>
<organism evidence="17 18">
    <name type="scientific">Iris pallida</name>
    <name type="common">Sweet iris</name>
    <dbReference type="NCBI Taxonomy" id="29817"/>
    <lineage>
        <taxon>Eukaryota</taxon>
        <taxon>Viridiplantae</taxon>
        <taxon>Streptophyta</taxon>
        <taxon>Embryophyta</taxon>
        <taxon>Tracheophyta</taxon>
        <taxon>Spermatophyta</taxon>
        <taxon>Magnoliopsida</taxon>
        <taxon>Liliopsida</taxon>
        <taxon>Asparagales</taxon>
        <taxon>Iridaceae</taxon>
        <taxon>Iridoideae</taxon>
        <taxon>Irideae</taxon>
        <taxon>Iris</taxon>
    </lineage>
</organism>
<feature type="compositionally biased region" description="Basic and acidic residues" evidence="14">
    <location>
        <begin position="616"/>
        <end position="626"/>
    </location>
</feature>
<feature type="region of interest" description="Disordered" evidence="14">
    <location>
        <begin position="432"/>
        <end position="461"/>
    </location>
</feature>
<evidence type="ECO:0000256" key="12">
    <source>
        <dbReference type="ARBA" id="ARBA00047899"/>
    </source>
</evidence>
<dbReference type="GO" id="GO:0005524">
    <property type="term" value="F:ATP binding"/>
    <property type="evidence" value="ECO:0007669"/>
    <property type="project" value="UniProtKB-KW"/>
</dbReference>
<evidence type="ECO:0000256" key="3">
    <source>
        <dbReference type="ARBA" id="ARBA00022527"/>
    </source>
</evidence>
<evidence type="ECO:0000256" key="6">
    <source>
        <dbReference type="ARBA" id="ARBA00022723"/>
    </source>
</evidence>
<comment type="similarity">
    <text evidence="1">Belongs to the protein kinase superfamily. AGC Ser/Thr protein kinase family.</text>
</comment>
<dbReference type="CDD" id="cd05579">
    <property type="entry name" value="STKc_MAST_like"/>
    <property type="match status" value="1"/>
</dbReference>
<evidence type="ECO:0000256" key="5">
    <source>
        <dbReference type="ARBA" id="ARBA00022679"/>
    </source>
</evidence>
<keyword evidence="11" id="KW-0067">ATP-binding</keyword>
<evidence type="ECO:0000256" key="14">
    <source>
        <dbReference type="SAM" id="MobiDB-lite"/>
    </source>
</evidence>
<keyword evidence="8" id="KW-0863">Zinc-finger</keyword>
<keyword evidence="3 17" id="KW-0723">Serine/threonine-protein kinase</keyword>
<protein>
    <recommendedName>
        <fullName evidence="2">non-specific serine/threonine protein kinase</fullName>
        <ecNumber evidence="2">2.7.11.1</ecNumber>
    </recommendedName>
</protein>
<feature type="compositionally biased region" description="Polar residues" evidence="14">
    <location>
        <begin position="432"/>
        <end position="451"/>
    </location>
</feature>
<dbReference type="Gene3D" id="1.10.510.10">
    <property type="entry name" value="Transferase(Phosphotransferase) domain 1"/>
    <property type="match status" value="1"/>
</dbReference>
<keyword evidence="5" id="KW-0808">Transferase</keyword>
<gene>
    <name evidence="17" type="ORF">M6B38_166650</name>
</gene>
<dbReference type="InterPro" id="IPR000961">
    <property type="entry name" value="AGC-kinase_C"/>
</dbReference>
<feature type="region of interest" description="Disordered" evidence="14">
    <location>
        <begin position="1"/>
        <end position="83"/>
    </location>
</feature>
<dbReference type="GO" id="GO:0007010">
    <property type="term" value="P:cytoskeleton organization"/>
    <property type="evidence" value="ECO:0007669"/>
    <property type="project" value="UniProtKB-ARBA"/>
</dbReference>
<evidence type="ECO:0000259" key="16">
    <source>
        <dbReference type="PROSITE" id="PS51285"/>
    </source>
</evidence>
<comment type="caution">
    <text evidence="17">The sequence shown here is derived from an EMBL/GenBank/DDBJ whole genome shotgun (WGS) entry which is preliminary data.</text>
</comment>
<name>A0AAX6EWE7_IRIPA</name>
<dbReference type="InterPro" id="IPR050236">
    <property type="entry name" value="Ser_Thr_kinase_AGC"/>
</dbReference>
<dbReference type="GO" id="GO:0035556">
    <property type="term" value="P:intracellular signal transduction"/>
    <property type="evidence" value="ECO:0007669"/>
    <property type="project" value="TreeGrafter"/>
</dbReference>